<evidence type="ECO:0000313" key="1">
    <source>
        <dbReference type="EnsemblMetazoa" id="XP_016837405"/>
    </source>
</evidence>
<dbReference type="PANTHER" id="PTHR46579:SF1">
    <property type="entry name" value="F5_8 TYPE C DOMAIN-CONTAINING PROTEIN"/>
    <property type="match status" value="1"/>
</dbReference>
<proteinExistence type="predicted"/>
<name>A0A7M7ILV0_NASVI</name>
<accession>A0A7M7ILV0</accession>
<dbReference type="InParanoid" id="A0A7M7ILV0"/>
<dbReference type="OrthoDB" id="7761718at2759"/>
<reference evidence="1" key="1">
    <citation type="submission" date="2021-01" db="UniProtKB">
        <authorList>
            <consortium name="EnsemblMetazoa"/>
        </authorList>
    </citation>
    <scope>IDENTIFICATION</scope>
</reference>
<organism evidence="1 2">
    <name type="scientific">Nasonia vitripennis</name>
    <name type="common">Parasitic wasp</name>
    <dbReference type="NCBI Taxonomy" id="7425"/>
    <lineage>
        <taxon>Eukaryota</taxon>
        <taxon>Metazoa</taxon>
        <taxon>Ecdysozoa</taxon>
        <taxon>Arthropoda</taxon>
        <taxon>Hexapoda</taxon>
        <taxon>Insecta</taxon>
        <taxon>Pterygota</taxon>
        <taxon>Neoptera</taxon>
        <taxon>Endopterygota</taxon>
        <taxon>Hymenoptera</taxon>
        <taxon>Apocrita</taxon>
        <taxon>Proctotrupomorpha</taxon>
        <taxon>Chalcidoidea</taxon>
        <taxon>Pteromalidae</taxon>
        <taxon>Pteromalinae</taxon>
        <taxon>Nasonia</taxon>
    </lineage>
</organism>
<dbReference type="PANTHER" id="PTHR46579">
    <property type="entry name" value="F5/8 TYPE C DOMAIN-CONTAINING PROTEIN-RELATED"/>
    <property type="match status" value="1"/>
</dbReference>
<dbReference type="EnsemblMetazoa" id="XM_016981916">
    <property type="protein sequence ID" value="XP_016837405"/>
    <property type="gene ID" value="LOC100678206"/>
</dbReference>
<dbReference type="RefSeq" id="XP_016837405.1">
    <property type="nucleotide sequence ID" value="XM_016981916.3"/>
</dbReference>
<dbReference type="AlphaFoldDB" id="A0A7M7ILV0"/>
<sequence length="814" mass="94607">MDQNRYKRYHELGDKFIPKRTAHRYSEVISSTAMCIEEAVGNFLPIISDEIINDIESHHEVNVNAEMCHNLDCTEIAFSGEFLNDLDEYLHKILLDDKIRKSLQSPKNSKSLDEMINSKDFFDPLSIQVEISKGELLLMILKYSIVNSLSVTAMTNLFKLINIIFQSSILPDSRYYIDKLFDSSNKVEFHAVCYNCTAYIGNFNEINNVKQCHLCNTELDLSNATNTSFFVLIDPSSQIKDLIITYKDHYEYVIKERLNESTSIRDVYDGKEYRTFVRNLPEEEKSNYVSAVFNTDGASTNELPKQDRMSKLVTCGLWFNKQKPDMSIFLSPFVHMMNKLTKDGIQCTINEVNCNLKLYIVNCCVDCVDSVARAPIQGVKQFNGKSACNWCLHPGVWVEDSMKYTLLETTVQSRTHENTVHNMMIATPQNSIDDIKYPSPLINLPFFNIISGFVPDYMHCCLEGVAKQLTEYYLSTMNNEDIIEIDSKINKITAPHQISRLSRPISIRNEWKAREWENYTLYYSVVVLTDHLKRDYYEHWLLFVESLYLLLQDNIHIDDINQANKMLYEFVCETEKFFGQKAMTYNIHQLLHLAESVFNWGPLWCHSTFSFESANHDLLKAIKSSKGVTSQIIRFIKLNHTTSVLRECAFPYIDETVKIYCDDILEPSIQNFSKILNITYFGKGETIDDLLSTRFGLPTNALVYYKLIKDGCLYESNLKQKRRSNNAFVLLKDNSTFVRIEKFIIDEESKQELTICSILKTRHYFTKHYHMLQLIEKIEPDYSIIHTQDIKTISTMMNVMNKLYLTPLPNLLHY</sequence>
<dbReference type="Proteomes" id="UP000002358">
    <property type="component" value="Unassembled WGS sequence"/>
</dbReference>
<keyword evidence="2" id="KW-1185">Reference proteome</keyword>
<protein>
    <submittedName>
        <fullName evidence="1">Uncharacterized protein</fullName>
    </submittedName>
</protein>
<evidence type="ECO:0000313" key="2">
    <source>
        <dbReference type="Proteomes" id="UP000002358"/>
    </source>
</evidence>
<dbReference type="GeneID" id="100678206"/>
<dbReference type="KEGG" id="nvi:100678206"/>